<accession>A0A0A9CE45</accession>
<sequence>MHPFNIRTSYKAIEGPKWAPYPQAQRMEPGRPRSTRLQGDMDAADAVDGLRKCRLCQQPGHDRRTCPTRQ</sequence>
<dbReference type="GO" id="GO:0003676">
    <property type="term" value="F:nucleic acid binding"/>
    <property type="evidence" value="ECO:0007669"/>
    <property type="project" value="InterPro"/>
</dbReference>
<evidence type="ECO:0008006" key="2">
    <source>
        <dbReference type="Google" id="ProtNLM"/>
    </source>
</evidence>
<reference evidence="1" key="2">
    <citation type="journal article" date="2015" name="Data Brief">
        <title>Shoot transcriptome of the giant reed, Arundo donax.</title>
        <authorList>
            <person name="Barrero R.A."/>
            <person name="Guerrero F.D."/>
            <person name="Moolhuijzen P."/>
            <person name="Goolsby J.A."/>
            <person name="Tidwell J."/>
            <person name="Bellgard S.E."/>
            <person name="Bellgard M.I."/>
        </authorList>
    </citation>
    <scope>NUCLEOTIDE SEQUENCE</scope>
    <source>
        <tissue evidence="1">Shoot tissue taken approximately 20 cm above the soil surface</tissue>
    </source>
</reference>
<protein>
    <recommendedName>
        <fullName evidence="2">CCHC-type domain-containing protein</fullName>
    </recommendedName>
</protein>
<dbReference type="AlphaFoldDB" id="A0A0A9CE45"/>
<dbReference type="SUPFAM" id="SSF57756">
    <property type="entry name" value="Retrovirus zinc finger-like domains"/>
    <property type="match status" value="1"/>
</dbReference>
<reference evidence="1" key="1">
    <citation type="submission" date="2014-09" db="EMBL/GenBank/DDBJ databases">
        <authorList>
            <person name="Magalhaes I.L.F."/>
            <person name="Oliveira U."/>
            <person name="Santos F.R."/>
            <person name="Vidigal T.H.D.A."/>
            <person name="Brescovit A.D."/>
            <person name="Santos A.J."/>
        </authorList>
    </citation>
    <scope>NUCLEOTIDE SEQUENCE</scope>
    <source>
        <tissue evidence="1">Shoot tissue taken approximately 20 cm above the soil surface</tissue>
    </source>
</reference>
<dbReference type="InterPro" id="IPR036875">
    <property type="entry name" value="Znf_CCHC_sf"/>
</dbReference>
<evidence type="ECO:0000313" key="1">
    <source>
        <dbReference type="EMBL" id="JAD71620.1"/>
    </source>
</evidence>
<dbReference type="EMBL" id="GBRH01226275">
    <property type="protein sequence ID" value="JAD71620.1"/>
    <property type="molecule type" value="Transcribed_RNA"/>
</dbReference>
<proteinExistence type="predicted"/>
<dbReference type="GO" id="GO:0008270">
    <property type="term" value="F:zinc ion binding"/>
    <property type="evidence" value="ECO:0007669"/>
    <property type="project" value="InterPro"/>
</dbReference>
<organism evidence="1">
    <name type="scientific">Arundo donax</name>
    <name type="common">Giant reed</name>
    <name type="synonym">Donax arundinaceus</name>
    <dbReference type="NCBI Taxonomy" id="35708"/>
    <lineage>
        <taxon>Eukaryota</taxon>
        <taxon>Viridiplantae</taxon>
        <taxon>Streptophyta</taxon>
        <taxon>Embryophyta</taxon>
        <taxon>Tracheophyta</taxon>
        <taxon>Spermatophyta</taxon>
        <taxon>Magnoliopsida</taxon>
        <taxon>Liliopsida</taxon>
        <taxon>Poales</taxon>
        <taxon>Poaceae</taxon>
        <taxon>PACMAD clade</taxon>
        <taxon>Arundinoideae</taxon>
        <taxon>Arundineae</taxon>
        <taxon>Arundo</taxon>
    </lineage>
</organism>
<name>A0A0A9CE45_ARUDO</name>